<evidence type="ECO:0000313" key="3">
    <source>
        <dbReference type="Proteomes" id="UP000186040"/>
    </source>
</evidence>
<feature type="transmembrane region" description="Helical" evidence="1">
    <location>
        <begin position="34"/>
        <end position="54"/>
    </location>
</feature>
<keyword evidence="1" id="KW-1133">Transmembrane helix</keyword>
<evidence type="ECO:0000256" key="1">
    <source>
        <dbReference type="SAM" id="Phobius"/>
    </source>
</evidence>
<evidence type="ECO:0000313" key="2">
    <source>
        <dbReference type="EMBL" id="OLR90259.1"/>
    </source>
</evidence>
<dbReference type="OrthoDB" id="3825558at2"/>
<dbReference type="EMBL" id="MKQR01000028">
    <property type="protein sequence ID" value="OLR90259.1"/>
    <property type="molecule type" value="Genomic_DNA"/>
</dbReference>
<dbReference type="Pfam" id="PF11377">
    <property type="entry name" value="DUF3180"/>
    <property type="match status" value="1"/>
</dbReference>
<feature type="transmembrane region" description="Helical" evidence="1">
    <location>
        <begin position="116"/>
        <end position="136"/>
    </location>
</feature>
<dbReference type="Proteomes" id="UP000186040">
    <property type="component" value="Unassembled WGS sequence"/>
</dbReference>
<comment type="caution">
    <text evidence="2">The sequence shown here is derived from an EMBL/GenBank/DDBJ whole genome shotgun (WGS) entry which is preliminary data.</text>
</comment>
<sequence length="155" mass="15594">MRATKAADLVPAGAVAAVVGYVGCRLVYGDLPPLPTLAGLPLAVLAVVEALLGYSLRNRIRGKGGGRPVQALTAARSVALAKASSLLGAIMVGVWLGVLGYVVPAASRLAAAKSDIPAAAVGAVCSALLIGAALWLEHCCRTPDDPREDDARSTG</sequence>
<reference evidence="2 3" key="1">
    <citation type="submission" date="2016-10" db="EMBL/GenBank/DDBJ databases">
        <title>The Draft Genome Sequence of Actinokineospora bangkokensis 44EHWT reveals the biosynthetic pathway of antifungal compounds Thailandins with unusual extender unit butylmalonyl-CoA.</title>
        <authorList>
            <person name="Greule A."/>
            <person name="Intra B."/>
            <person name="Flemming S."/>
            <person name="Rommel M.G."/>
            <person name="Panbangred W."/>
            <person name="Bechthold A."/>
        </authorList>
    </citation>
    <scope>NUCLEOTIDE SEQUENCE [LARGE SCALE GENOMIC DNA]</scope>
    <source>
        <strain evidence="2 3">44EHW</strain>
    </source>
</reference>
<proteinExistence type="predicted"/>
<name>A0A1Q9LE38_9PSEU</name>
<protein>
    <recommendedName>
        <fullName evidence="4">DUF3180 domain-containing protein</fullName>
    </recommendedName>
</protein>
<dbReference type="STRING" id="1193682.BJP25_01620"/>
<evidence type="ECO:0008006" key="4">
    <source>
        <dbReference type="Google" id="ProtNLM"/>
    </source>
</evidence>
<accession>A0A1Q9LE38</accession>
<keyword evidence="1" id="KW-0472">Membrane</keyword>
<keyword evidence="3" id="KW-1185">Reference proteome</keyword>
<feature type="transmembrane region" description="Helical" evidence="1">
    <location>
        <begin position="9"/>
        <end position="28"/>
    </location>
</feature>
<keyword evidence="1" id="KW-0812">Transmembrane</keyword>
<gene>
    <name evidence="2" type="ORF">BJP25_01620</name>
</gene>
<feature type="transmembrane region" description="Helical" evidence="1">
    <location>
        <begin position="86"/>
        <end position="104"/>
    </location>
</feature>
<dbReference type="RefSeq" id="WP_075978465.1">
    <property type="nucleotide sequence ID" value="NZ_MKQR01000028.1"/>
</dbReference>
<organism evidence="2 3">
    <name type="scientific">Actinokineospora bangkokensis</name>
    <dbReference type="NCBI Taxonomy" id="1193682"/>
    <lineage>
        <taxon>Bacteria</taxon>
        <taxon>Bacillati</taxon>
        <taxon>Actinomycetota</taxon>
        <taxon>Actinomycetes</taxon>
        <taxon>Pseudonocardiales</taxon>
        <taxon>Pseudonocardiaceae</taxon>
        <taxon>Actinokineospora</taxon>
    </lineage>
</organism>
<dbReference type="InterPro" id="IPR021517">
    <property type="entry name" value="DUF3180"/>
</dbReference>
<dbReference type="AlphaFoldDB" id="A0A1Q9LE38"/>